<dbReference type="NCBIfam" id="TIGR00492">
    <property type="entry name" value="alr"/>
    <property type="match status" value="1"/>
</dbReference>
<dbReference type="SUPFAM" id="SSF50621">
    <property type="entry name" value="Alanine racemase C-terminal domain-like"/>
    <property type="match status" value="1"/>
</dbReference>
<dbReference type="PRINTS" id="PR00992">
    <property type="entry name" value="ALARACEMASE"/>
</dbReference>
<gene>
    <name evidence="9" type="ORF">FD15_GL000079</name>
</gene>
<dbReference type="Pfam" id="PF00842">
    <property type="entry name" value="Ala_racemase_C"/>
    <property type="match status" value="1"/>
</dbReference>
<evidence type="ECO:0000256" key="7">
    <source>
        <dbReference type="PIRSR" id="PIRSR600821-52"/>
    </source>
</evidence>
<reference evidence="9 10" key="1">
    <citation type="journal article" date="2015" name="Genome Announc.">
        <title>Expanding the biotechnology potential of lactobacilli through comparative genomics of 213 strains and associated genera.</title>
        <authorList>
            <person name="Sun Z."/>
            <person name="Harris H.M."/>
            <person name="McCann A."/>
            <person name="Guo C."/>
            <person name="Argimon S."/>
            <person name="Zhang W."/>
            <person name="Yang X."/>
            <person name="Jeffery I.B."/>
            <person name="Cooney J.C."/>
            <person name="Kagawa T.F."/>
            <person name="Liu W."/>
            <person name="Song Y."/>
            <person name="Salvetti E."/>
            <person name="Wrobel A."/>
            <person name="Rasinkangas P."/>
            <person name="Parkhill J."/>
            <person name="Rea M.C."/>
            <person name="O'Sullivan O."/>
            <person name="Ritari J."/>
            <person name="Douillard F.P."/>
            <person name="Paul Ross R."/>
            <person name="Yang R."/>
            <person name="Briner A.E."/>
            <person name="Felis G.E."/>
            <person name="de Vos W.M."/>
            <person name="Barrangou R."/>
            <person name="Klaenhammer T.R."/>
            <person name="Caufield P.W."/>
            <person name="Cui Y."/>
            <person name="Zhang H."/>
            <person name="O'Toole P.W."/>
        </authorList>
    </citation>
    <scope>NUCLEOTIDE SEQUENCE [LARGE SCALE GENOMIC DNA]</scope>
    <source>
        <strain evidence="9 10">DSM 21376</strain>
    </source>
</reference>
<dbReference type="Proteomes" id="UP000050961">
    <property type="component" value="Unassembled WGS sequence"/>
</dbReference>
<dbReference type="InterPro" id="IPR011079">
    <property type="entry name" value="Ala_racemase_C"/>
</dbReference>
<feature type="active site" description="Proton acceptor; specific for D-alanine" evidence="5">
    <location>
        <position position="40"/>
    </location>
</feature>
<dbReference type="PROSITE" id="PS00395">
    <property type="entry name" value="ALANINE_RACEMASE"/>
    <property type="match status" value="1"/>
</dbReference>
<dbReference type="HAMAP" id="MF_01201">
    <property type="entry name" value="Ala_racemase"/>
    <property type="match status" value="1"/>
</dbReference>
<keyword evidence="3 5" id="KW-0663">Pyridoxal phosphate</keyword>
<dbReference type="InterPro" id="IPR009006">
    <property type="entry name" value="Ala_racemase/Decarboxylase_C"/>
</dbReference>
<protein>
    <recommendedName>
        <fullName evidence="5">Alanine racemase</fullName>
        <ecNumber evidence="5">5.1.1.1</ecNumber>
    </recommendedName>
</protein>
<dbReference type="Gene3D" id="2.40.37.10">
    <property type="entry name" value="Lyase, Ornithine Decarboxylase, Chain A, domain 1"/>
    <property type="match status" value="1"/>
</dbReference>
<evidence type="ECO:0000256" key="6">
    <source>
        <dbReference type="PIRSR" id="PIRSR600821-50"/>
    </source>
</evidence>
<evidence type="ECO:0000313" key="10">
    <source>
        <dbReference type="Proteomes" id="UP000050961"/>
    </source>
</evidence>
<dbReference type="EMBL" id="AYZF01000007">
    <property type="protein sequence ID" value="KRN07253.1"/>
    <property type="molecule type" value="Genomic_DNA"/>
</dbReference>
<dbReference type="Pfam" id="PF01168">
    <property type="entry name" value="Ala_racemase_N"/>
    <property type="match status" value="1"/>
</dbReference>
<comment type="similarity">
    <text evidence="5">Belongs to the alanine racemase family.</text>
</comment>
<comment type="caution">
    <text evidence="9">The sequence shown here is derived from an EMBL/GenBank/DDBJ whole genome shotgun (WGS) entry which is preliminary data.</text>
</comment>
<comment type="catalytic activity">
    <reaction evidence="1 5">
        <text>L-alanine = D-alanine</text>
        <dbReference type="Rhea" id="RHEA:20249"/>
        <dbReference type="ChEBI" id="CHEBI:57416"/>
        <dbReference type="ChEBI" id="CHEBI:57972"/>
        <dbReference type="EC" id="5.1.1.1"/>
    </reaction>
</comment>
<feature type="modified residue" description="N6-(pyridoxal phosphate)lysine" evidence="5 6">
    <location>
        <position position="40"/>
    </location>
</feature>
<evidence type="ECO:0000256" key="4">
    <source>
        <dbReference type="ARBA" id="ARBA00023235"/>
    </source>
</evidence>
<keyword evidence="4 5" id="KW-0413">Isomerase</keyword>
<feature type="active site" description="Proton acceptor; specific for L-alanine" evidence="5">
    <location>
        <position position="267"/>
    </location>
</feature>
<comment type="cofactor">
    <cofactor evidence="2 5 6">
        <name>pyridoxal 5'-phosphate</name>
        <dbReference type="ChEBI" id="CHEBI:597326"/>
    </cofactor>
</comment>
<dbReference type="STRING" id="1423806.FD15_GL000079"/>
<dbReference type="eggNOG" id="COG0787">
    <property type="taxonomic scope" value="Bacteria"/>
</dbReference>
<dbReference type="EC" id="5.1.1.1" evidence="5"/>
<feature type="binding site" evidence="5 7">
    <location>
        <position position="314"/>
    </location>
    <ligand>
        <name>substrate</name>
    </ligand>
</feature>
<dbReference type="GO" id="GO:0008784">
    <property type="term" value="F:alanine racemase activity"/>
    <property type="evidence" value="ECO:0007669"/>
    <property type="project" value="UniProtKB-UniRule"/>
</dbReference>
<keyword evidence="10" id="KW-1185">Reference proteome</keyword>
<dbReference type="SUPFAM" id="SSF51419">
    <property type="entry name" value="PLP-binding barrel"/>
    <property type="match status" value="1"/>
</dbReference>
<evidence type="ECO:0000256" key="2">
    <source>
        <dbReference type="ARBA" id="ARBA00001933"/>
    </source>
</evidence>
<proteinExistence type="inferred from homology"/>
<evidence type="ECO:0000259" key="8">
    <source>
        <dbReference type="SMART" id="SM01005"/>
    </source>
</evidence>
<dbReference type="GO" id="GO:0009252">
    <property type="term" value="P:peptidoglycan biosynthetic process"/>
    <property type="evidence" value="ECO:0007669"/>
    <property type="project" value="TreeGrafter"/>
</dbReference>
<evidence type="ECO:0000256" key="3">
    <source>
        <dbReference type="ARBA" id="ARBA00022898"/>
    </source>
</evidence>
<dbReference type="RefSeq" id="WP_056967231.1">
    <property type="nucleotide sequence ID" value="NZ_AYZF01000007.1"/>
</dbReference>
<name>A0A0R2E055_9LACO</name>
<evidence type="ECO:0000256" key="1">
    <source>
        <dbReference type="ARBA" id="ARBA00000316"/>
    </source>
</evidence>
<comment type="pathway">
    <text evidence="5">Amino-acid biosynthesis; D-alanine biosynthesis; D-alanine from L-alanine: step 1/1.</text>
</comment>
<dbReference type="Gene3D" id="3.20.20.10">
    <property type="entry name" value="Alanine racemase"/>
    <property type="match status" value="1"/>
</dbReference>
<dbReference type="InterPro" id="IPR000821">
    <property type="entry name" value="Ala_racemase"/>
</dbReference>
<feature type="domain" description="Alanine racemase C-terminal" evidence="8">
    <location>
        <begin position="246"/>
        <end position="371"/>
    </location>
</feature>
<dbReference type="InterPro" id="IPR020622">
    <property type="entry name" value="Ala_racemase_pyridoxalP-BS"/>
</dbReference>
<feature type="binding site" evidence="5 7">
    <location>
        <position position="138"/>
    </location>
    <ligand>
        <name>substrate</name>
    </ligand>
</feature>
<dbReference type="PATRIC" id="fig|1423806.3.peg.82"/>
<dbReference type="InterPro" id="IPR029066">
    <property type="entry name" value="PLP-binding_barrel"/>
</dbReference>
<dbReference type="PANTHER" id="PTHR30511:SF0">
    <property type="entry name" value="ALANINE RACEMASE, CATABOLIC-RELATED"/>
    <property type="match status" value="1"/>
</dbReference>
<dbReference type="GO" id="GO:0030632">
    <property type="term" value="P:D-alanine biosynthetic process"/>
    <property type="evidence" value="ECO:0007669"/>
    <property type="project" value="UniProtKB-UniRule"/>
</dbReference>
<dbReference type="PANTHER" id="PTHR30511">
    <property type="entry name" value="ALANINE RACEMASE"/>
    <property type="match status" value="1"/>
</dbReference>
<evidence type="ECO:0000313" key="9">
    <source>
        <dbReference type="EMBL" id="KRN07253.1"/>
    </source>
</evidence>
<comment type="function">
    <text evidence="5">Catalyzes the interconversion of L-alanine and D-alanine. May also act on other amino acids.</text>
</comment>
<dbReference type="SMART" id="SM01005">
    <property type="entry name" value="Ala_racemase_C"/>
    <property type="match status" value="1"/>
</dbReference>
<dbReference type="GO" id="GO:0005829">
    <property type="term" value="C:cytosol"/>
    <property type="evidence" value="ECO:0007669"/>
    <property type="project" value="TreeGrafter"/>
</dbReference>
<dbReference type="InterPro" id="IPR001608">
    <property type="entry name" value="Ala_racemase_N"/>
</dbReference>
<accession>A0A0R2E055</accession>
<dbReference type="UniPathway" id="UPA00042">
    <property type="reaction ID" value="UER00497"/>
</dbReference>
<dbReference type="FunFam" id="2.40.37.10:FF:000006">
    <property type="entry name" value="Alanine racemase"/>
    <property type="match status" value="1"/>
</dbReference>
<dbReference type="GO" id="GO:0030170">
    <property type="term" value="F:pyridoxal phosphate binding"/>
    <property type="evidence" value="ECO:0007669"/>
    <property type="project" value="UniProtKB-UniRule"/>
</dbReference>
<dbReference type="FunFam" id="3.20.20.10:FF:000002">
    <property type="entry name" value="Alanine racemase"/>
    <property type="match status" value="1"/>
</dbReference>
<sequence>MVEGNHRNTKAIINLKAIEDNIVAEQKRMVQGQELFAVVKANAYGHGIIPVAKAAKRAGASGFCVAIVDEALELREAGLSGTILILGVTPASQAVLLAKNDISIAVGDLEYLKDALTYLSNTKVKLHVHLALDTGMGRIGFRNKKNLQKAISFINSHKSFFDFEGIFTHFATADTADRDYYEKQVMFFNDLMSVVERKPRYVHVANSAAALWHRECGGNAIRFGITMYGLNPSGGELELPQAFKSALALHSEVAAIKQISKGDSVGYGKTYTAEKHEWIATVPIGYADGWPRRMQGFKVLVDGQYCEIVGRVCMDQTMIRVPHQVKLGTRVTLIGENRGARISAQDVANYAGTIHYEILCGISERVQREYI</sequence>
<dbReference type="CDD" id="cd00430">
    <property type="entry name" value="PLPDE_III_AR"/>
    <property type="match status" value="1"/>
</dbReference>
<evidence type="ECO:0000256" key="5">
    <source>
        <dbReference type="HAMAP-Rule" id="MF_01201"/>
    </source>
</evidence>
<dbReference type="AlphaFoldDB" id="A0A0R2E055"/>
<organism evidence="9 10">
    <name type="scientific">Liquorilactobacillus sucicola DSM 21376 = JCM 15457</name>
    <dbReference type="NCBI Taxonomy" id="1423806"/>
    <lineage>
        <taxon>Bacteria</taxon>
        <taxon>Bacillati</taxon>
        <taxon>Bacillota</taxon>
        <taxon>Bacilli</taxon>
        <taxon>Lactobacillales</taxon>
        <taxon>Lactobacillaceae</taxon>
        <taxon>Liquorilactobacillus</taxon>
    </lineage>
</organism>